<proteinExistence type="predicted"/>
<dbReference type="Proteomes" id="UP000265180">
    <property type="component" value="Chromosome 10"/>
</dbReference>
<sequence>ISKTLITSCEVPVFAGVPPSTAVSVRVMTGCLSLSSALCSTNSADTLPPALCTAKEKCWF</sequence>
<reference evidence="1" key="3">
    <citation type="submission" date="2025-08" db="UniProtKB">
        <authorList>
            <consortium name="Ensembl"/>
        </authorList>
    </citation>
    <scope>IDENTIFICATION</scope>
    <source>
        <strain evidence="1">HNI</strain>
    </source>
</reference>
<dbReference type="Ensembl" id="ENSORLT00020032733.1">
    <property type="protein sequence ID" value="ENSORLP00020030250.1"/>
    <property type="gene ID" value="ENSORLG00020014623.1"/>
</dbReference>
<reference key="1">
    <citation type="journal article" date="2007" name="Nature">
        <title>The medaka draft genome and insights into vertebrate genome evolution.</title>
        <authorList>
            <person name="Kasahara M."/>
            <person name="Naruse K."/>
            <person name="Sasaki S."/>
            <person name="Nakatani Y."/>
            <person name="Qu W."/>
            <person name="Ahsan B."/>
            <person name="Yamada T."/>
            <person name="Nagayasu Y."/>
            <person name="Doi K."/>
            <person name="Kasai Y."/>
            <person name="Jindo T."/>
            <person name="Kobayashi D."/>
            <person name="Shimada A."/>
            <person name="Toyoda A."/>
            <person name="Kuroki Y."/>
            <person name="Fujiyama A."/>
            <person name="Sasaki T."/>
            <person name="Shimizu A."/>
            <person name="Asakawa S."/>
            <person name="Shimizu N."/>
            <person name="Hashimoto S."/>
            <person name="Yang J."/>
            <person name="Lee Y."/>
            <person name="Matsushima K."/>
            <person name="Sugano S."/>
            <person name="Sakaizumi M."/>
            <person name="Narita T."/>
            <person name="Ohishi K."/>
            <person name="Haga S."/>
            <person name="Ohta F."/>
            <person name="Nomoto H."/>
            <person name="Nogata K."/>
            <person name="Morishita T."/>
            <person name="Endo T."/>
            <person name="Shin-I T."/>
            <person name="Takeda H."/>
            <person name="Morishita S."/>
            <person name="Kohara Y."/>
        </authorList>
    </citation>
    <scope>NUCLEOTIDE SEQUENCE [LARGE SCALE GENOMIC DNA]</scope>
    <source>
        <strain>Hd-rR</strain>
    </source>
</reference>
<dbReference type="AlphaFoldDB" id="A0A3P9MBN4"/>
<evidence type="ECO:0000313" key="2">
    <source>
        <dbReference type="Proteomes" id="UP000265180"/>
    </source>
</evidence>
<evidence type="ECO:0000313" key="1">
    <source>
        <dbReference type="Ensembl" id="ENSORLP00020030250.1"/>
    </source>
</evidence>
<reference evidence="1 2" key="2">
    <citation type="submission" date="2017-04" db="EMBL/GenBank/DDBJ databases">
        <title>CpG methylation of centromeres and impact of large insertions on vertebrate speciation.</title>
        <authorList>
            <person name="Ichikawa K."/>
            <person name="Yoshimura J."/>
            <person name="Morishita S."/>
        </authorList>
    </citation>
    <scope>NUCLEOTIDE SEQUENCE</scope>
    <source>
        <strain evidence="1 2">HNI</strain>
    </source>
</reference>
<accession>A0A3P9MBN4</accession>
<reference evidence="1" key="4">
    <citation type="submission" date="2025-09" db="UniProtKB">
        <authorList>
            <consortium name="Ensembl"/>
        </authorList>
    </citation>
    <scope>IDENTIFICATION</scope>
    <source>
        <strain evidence="1">HNI</strain>
    </source>
</reference>
<organism evidence="1 2">
    <name type="scientific">Oryzias latipes</name>
    <name type="common">Japanese rice fish</name>
    <name type="synonym">Japanese killifish</name>
    <dbReference type="NCBI Taxonomy" id="8090"/>
    <lineage>
        <taxon>Eukaryota</taxon>
        <taxon>Metazoa</taxon>
        <taxon>Chordata</taxon>
        <taxon>Craniata</taxon>
        <taxon>Vertebrata</taxon>
        <taxon>Euteleostomi</taxon>
        <taxon>Actinopterygii</taxon>
        <taxon>Neopterygii</taxon>
        <taxon>Teleostei</taxon>
        <taxon>Neoteleostei</taxon>
        <taxon>Acanthomorphata</taxon>
        <taxon>Ovalentaria</taxon>
        <taxon>Atherinomorphae</taxon>
        <taxon>Beloniformes</taxon>
        <taxon>Adrianichthyidae</taxon>
        <taxon>Oryziinae</taxon>
        <taxon>Oryzias</taxon>
    </lineage>
</organism>
<protein>
    <submittedName>
        <fullName evidence="1">Uncharacterized protein</fullName>
    </submittedName>
</protein>
<name>A0A3P9MBN4_ORYLA</name>